<dbReference type="GO" id="GO:0005829">
    <property type="term" value="C:cytosol"/>
    <property type="evidence" value="ECO:0007669"/>
    <property type="project" value="TreeGrafter"/>
</dbReference>
<feature type="signal peptide" evidence="5">
    <location>
        <begin position="1"/>
        <end position="17"/>
    </location>
</feature>
<dbReference type="Gene3D" id="3.20.20.140">
    <property type="entry name" value="Metal-dependent hydrolases"/>
    <property type="match status" value="1"/>
</dbReference>
<dbReference type="InterPro" id="IPR011059">
    <property type="entry name" value="Metal-dep_hydrolase_composite"/>
</dbReference>
<dbReference type="InterPro" id="IPR006680">
    <property type="entry name" value="Amidohydro-rel"/>
</dbReference>
<dbReference type="PANTHER" id="PTHR11271">
    <property type="entry name" value="GUANINE DEAMINASE"/>
    <property type="match status" value="1"/>
</dbReference>
<dbReference type="SUPFAM" id="SSF51338">
    <property type="entry name" value="Composite domain of metallo-dependent hydrolases"/>
    <property type="match status" value="1"/>
</dbReference>
<dbReference type="AlphaFoldDB" id="A0AAE8N5I5"/>
<dbReference type="InterPro" id="IPR051607">
    <property type="entry name" value="Metallo-dep_hydrolases"/>
</dbReference>
<evidence type="ECO:0000256" key="3">
    <source>
        <dbReference type="ARBA" id="ARBA00022801"/>
    </source>
</evidence>
<keyword evidence="8" id="KW-1185">Reference proteome</keyword>
<evidence type="ECO:0000313" key="8">
    <source>
        <dbReference type="Proteomes" id="UP001187682"/>
    </source>
</evidence>
<dbReference type="GO" id="GO:0046872">
    <property type="term" value="F:metal ion binding"/>
    <property type="evidence" value="ECO:0007669"/>
    <property type="project" value="UniProtKB-KW"/>
</dbReference>
<protein>
    <submittedName>
        <fullName evidence="7">Related to amidohydrolase family protein</fullName>
    </submittedName>
</protein>
<organism evidence="7 8">
    <name type="scientific">Cephalotrichum gorgonifer</name>
    <dbReference type="NCBI Taxonomy" id="2041049"/>
    <lineage>
        <taxon>Eukaryota</taxon>
        <taxon>Fungi</taxon>
        <taxon>Dikarya</taxon>
        <taxon>Ascomycota</taxon>
        <taxon>Pezizomycotina</taxon>
        <taxon>Sordariomycetes</taxon>
        <taxon>Hypocreomycetidae</taxon>
        <taxon>Microascales</taxon>
        <taxon>Microascaceae</taxon>
        <taxon>Cephalotrichum</taxon>
    </lineage>
</organism>
<dbReference type="InterPro" id="IPR032466">
    <property type="entry name" value="Metal_Hydrolase"/>
</dbReference>
<dbReference type="Pfam" id="PF01979">
    <property type="entry name" value="Amidohydro_1"/>
    <property type="match status" value="1"/>
</dbReference>
<evidence type="ECO:0000259" key="6">
    <source>
        <dbReference type="Pfam" id="PF01979"/>
    </source>
</evidence>
<evidence type="ECO:0000256" key="4">
    <source>
        <dbReference type="ARBA" id="ARBA00022833"/>
    </source>
</evidence>
<proteinExistence type="predicted"/>
<dbReference type="GO" id="GO:0019239">
    <property type="term" value="F:deaminase activity"/>
    <property type="evidence" value="ECO:0007669"/>
    <property type="project" value="TreeGrafter"/>
</dbReference>
<evidence type="ECO:0000313" key="7">
    <source>
        <dbReference type="EMBL" id="SPO06592.1"/>
    </source>
</evidence>
<keyword evidence="4" id="KW-0862">Zinc</keyword>
<dbReference type="EMBL" id="ONZQ02000016">
    <property type="protein sequence ID" value="SPO06592.1"/>
    <property type="molecule type" value="Genomic_DNA"/>
</dbReference>
<gene>
    <name evidence="7" type="ORF">DNG_09282</name>
</gene>
<dbReference type="PANTHER" id="PTHR11271:SF37">
    <property type="entry name" value="FAMILY PROTEIN, PUTATIVE (AFU_ORTHOLOGUE AFUA_4G00460)-RELATED"/>
    <property type="match status" value="1"/>
</dbReference>
<feature type="chain" id="PRO_5042118095" evidence="5">
    <location>
        <begin position="18"/>
        <end position="337"/>
    </location>
</feature>
<keyword evidence="2" id="KW-0479">Metal-binding</keyword>
<reference evidence="7" key="1">
    <citation type="submission" date="2018-03" db="EMBL/GenBank/DDBJ databases">
        <authorList>
            <person name="Guldener U."/>
        </authorList>
    </citation>
    <scope>NUCLEOTIDE SEQUENCE</scope>
</reference>
<keyword evidence="3" id="KW-0378">Hydrolase</keyword>
<dbReference type="Gene3D" id="2.30.40.10">
    <property type="entry name" value="Urease, subunit C, domain 1"/>
    <property type="match status" value="1"/>
</dbReference>
<comment type="caution">
    <text evidence="7">The sequence shown here is derived from an EMBL/GenBank/DDBJ whole genome shotgun (WGS) entry which is preliminary data.</text>
</comment>
<accession>A0AAE8N5I5</accession>
<evidence type="ECO:0000256" key="2">
    <source>
        <dbReference type="ARBA" id="ARBA00022723"/>
    </source>
</evidence>
<comment type="cofactor">
    <cofactor evidence="1">
        <name>Zn(2+)</name>
        <dbReference type="ChEBI" id="CHEBI:29105"/>
    </cofactor>
</comment>
<dbReference type="SUPFAM" id="SSF51556">
    <property type="entry name" value="Metallo-dependent hydrolases"/>
    <property type="match status" value="1"/>
</dbReference>
<dbReference type="Proteomes" id="UP001187682">
    <property type="component" value="Unassembled WGS sequence"/>
</dbReference>
<evidence type="ECO:0000256" key="1">
    <source>
        <dbReference type="ARBA" id="ARBA00001947"/>
    </source>
</evidence>
<feature type="domain" description="Amidohydrolase-related" evidence="6">
    <location>
        <begin position="77"/>
        <end position="316"/>
    </location>
</feature>
<sequence>MIFSSILLHQFIAASAAANILFQGATVISFDEDAQSVQVLRNSSLLVEGKKITAIFPSGFDSPIPEDTEVIPSNGKIISPGFIDTHRHLWQTAYRTIGSNITLASYSAAKSPFVQHVIDRFQADDVYYGQLFGIRESLNAGVTAIVDHAHGTFTEDTADASLRASIDAGARTYWSFGVHTPLNNYTLDLQWQSLRTWAETIDWDATPVKLRLSFDEFSTVQQDVIDDIRRNIRDFNISVLSTHHLGGPWIAPNSPTLLNGLGLLDTDVPVIFAHGTFITPDDLNLLREHNHYVAISAESEMHFGHDYPYAHKAMDQAALAVDAHFTYSADIVTQARI</sequence>
<keyword evidence="5" id="KW-0732">Signal</keyword>
<evidence type="ECO:0000256" key="5">
    <source>
        <dbReference type="SAM" id="SignalP"/>
    </source>
</evidence>
<name>A0AAE8N5I5_9PEZI</name>